<dbReference type="EMBL" id="REGN01001527">
    <property type="protein sequence ID" value="RNA34076.1"/>
    <property type="molecule type" value="Genomic_DNA"/>
</dbReference>
<organism evidence="1 2">
    <name type="scientific">Brachionus plicatilis</name>
    <name type="common">Marine rotifer</name>
    <name type="synonym">Brachionus muelleri</name>
    <dbReference type="NCBI Taxonomy" id="10195"/>
    <lineage>
        <taxon>Eukaryota</taxon>
        <taxon>Metazoa</taxon>
        <taxon>Spiralia</taxon>
        <taxon>Gnathifera</taxon>
        <taxon>Rotifera</taxon>
        <taxon>Eurotatoria</taxon>
        <taxon>Monogononta</taxon>
        <taxon>Pseudotrocha</taxon>
        <taxon>Ploima</taxon>
        <taxon>Brachionidae</taxon>
        <taxon>Brachionus</taxon>
    </lineage>
</organism>
<sequence>MREIFGQMCFVIKYKITDIYTGIWQSNGIYMFVIKQKIFIANDLYDLKKFSNWNLEVDDQFKISIQFKKY</sequence>
<dbReference type="Proteomes" id="UP000276133">
    <property type="component" value="Unassembled WGS sequence"/>
</dbReference>
<protein>
    <submittedName>
        <fullName evidence="1">Uncharacterized protein</fullName>
    </submittedName>
</protein>
<evidence type="ECO:0000313" key="2">
    <source>
        <dbReference type="Proteomes" id="UP000276133"/>
    </source>
</evidence>
<gene>
    <name evidence="1" type="ORF">BpHYR1_054423</name>
</gene>
<reference evidence="1 2" key="1">
    <citation type="journal article" date="2018" name="Sci. Rep.">
        <title>Genomic signatures of local adaptation to the degree of environmental predictability in rotifers.</title>
        <authorList>
            <person name="Franch-Gras L."/>
            <person name="Hahn C."/>
            <person name="Garcia-Roger E.M."/>
            <person name="Carmona M.J."/>
            <person name="Serra M."/>
            <person name="Gomez A."/>
        </authorList>
    </citation>
    <scope>NUCLEOTIDE SEQUENCE [LARGE SCALE GENOMIC DNA]</scope>
    <source>
        <strain evidence="1">HYR1</strain>
    </source>
</reference>
<name>A0A3M7SE66_BRAPC</name>
<evidence type="ECO:0000313" key="1">
    <source>
        <dbReference type="EMBL" id="RNA34076.1"/>
    </source>
</evidence>
<comment type="caution">
    <text evidence="1">The sequence shown here is derived from an EMBL/GenBank/DDBJ whole genome shotgun (WGS) entry which is preliminary data.</text>
</comment>
<keyword evidence="2" id="KW-1185">Reference proteome</keyword>
<accession>A0A3M7SE66</accession>
<proteinExistence type="predicted"/>
<dbReference type="AlphaFoldDB" id="A0A3M7SE66"/>